<proteinExistence type="predicted"/>
<gene>
    <name evidence="2" type="ORF">GPM918_LOCUS23420</name>
    <name evidence="3" type="ORF">SRO942_LOCUS23418</name>
</gene>
<comment type="caution">
    <text evidence="2">The sequence shown here is derived from an EMBL/GenBank/DDBJ whole genome shotgun (WGS) entry which is preliminary data.</text>
</comment>
<evidence type="ECO:0000313" key="3">
    <source>
        <dbReference type="EMBL" id="CAF3959582.1"/>
    </source>
</evidence>
<reference evidence="2" key="1">
    <citation type="submission" date="2021-02" db="EMBL/GenBank/DDBJ databases">
        <authorList>
            <person name="Nowell W R."/>
        </authorList>
    </citation>
    <scope>NUCLEOTIDE SEQUENCE</scope>
</reference>
<keyword evidence="4" id="KW-1185">Reference proteome</keyword>
<dbReference type="EMBL" id="CAJOBC010008363">
    <property type="protein sequence ID" value="CAF3959582.1"/>
    <property type="molecule type" value="Genomic_DNA"/>
</dbReference>
<feature type="region of interest" description="Disordered" evidence="1">
    <location>
        <begin position="1"/>
        <end position="68"/>
    </location>
</feature>
<accession>A0A814W833</accession>
<dbReference type="AlphaFoldDB" id="A0A814W833"/>
<evidence type="ECO:0000313" key="2">
    <source>
        <dbReference type="EMBL" id="CAF1195153.1"/>
    </source>
</evidence>
<protein>
    <submittedName>
        <fullName evidence="2">Uncharacterized protein</fullName>
    </submittedName>
</protein>
<sequence length="68" mass="7048">IMDHAVVVTEQQNREPAQQPSTNNPSDPSNKHSDANATVTNSAAPPGQSSSTPVRAGDTEQSPAVNPN</sequence>
<feature type="compositionally biased region" description="Polar residues" evidence="1">
    <location>
        <begin position="9"/>
        <end position="28"/>
    </location>
</feature>
<dbReference type="Proteomes" id="UP000663829">
    <property type="component" value="Unassembled WGS sequence"/>
</dbReference>
<name>A0A814W833_9BILA</name>
<feature type="compositionally biased region" description="Polar residues" evidence="1">
    <location>
        <begin position="35"/>
        <end position="68"/>
    </location>
</feature>
<organism evidence="2 4">
    <name type="scientific">Didymodactylos carnosus</name>
    <dbReference type="NCBI Taxonomy" id="1234261"/>
    <lineage>
        <taxon>Eukaryota</taxon>
        <taxon>Metazoa</taxon>
        <taxon>Spiralia</taxon>
        <taxon>Gnathifera</taxon>
        <taxon>Rotifera</taxon>
        <taxon>Eurotatoria</taxon>
        <taxon>Bdelloidea</taxon>
        <taxon>Philodinida</taxon>
        <taxon>Philodinidae</taxon>
        <taxon>Didymodactylos</taxon>
    </lineage>
</organism>
<feature type="non-terminal residue" evidence="2">
    <location>
        <position position="1"/>
    </location>
</feature>
<evidence type="ECO:0000256" key="1">
    <source>
        <dbReference type="SAM" id="MobiDB-lite"/>
    </source>
</evidence>
<dbReference type="Proteomes" id="UP000681722">
    <property type="component" value="Unassembled WGS sequence"/>
</dbReference>
<dbReference type="EMBL" id="CAJNOQ010008363">
    <property type="protein sequence ID" value="CAF1195153.1"/>
    <property type="molecule type" value="Genomic_DNA"/>
</dbReference>
<evidence type="ECO:0000313" key="4">
    <source>
        <dbReference type="Proteomes" id="UP000663829"/>
    </source>
</evidence>